<dbReference type="AlphaFoldDB" id="F0NYX5"/>
<dbReference type="KEGG" id="wvi:Weevi_0458"/>
<evidence type="ECO:0000313" key="2">
    <source>
        <dbReference type="EMBL" id="ADX67177.1"/>
    </source>
</evidence>
<gene>
    <name evidence="2" type="ordered locus">Weevi_0458</name>
</gene>
<dbReference type="eggNOG" id="COG0526">
    <property type="taxonomic scope" value="Bacteria"/>
</dbReference>
<name>F0NYX5_WEEVC</name>
<reference evidence="3" key="2">
    <citation type="journal article" date="2011" name="Stand. Genomic Sci.">
        <title>Complete genome sequence of Weeksella virosa type strain (9751T).</title>
        <authorList>
            <person name="Lang E."/>
            <person name="Teshima H."/>
            <person name="Lucas S."/>
            <person name="Lapidus A."/>
            <person name="Hammon N."/>
            <person name="Deshpande S."/>
            <person name="Nolan M."/>
            <person name="Cheng J."/>
            <person name="Pitluck S."/>
            <person name="Liolios K."/>
            <person name="Pagani I."/>
            <person name="Mikhailova N."/>
            <person name="Ivanova N."/>
            <person name="Mavromatis K."/>
            <person name="Pati A."/>
            <person name="Tapia R."/>
            <person name="Han C."/>
            <person name="Goodwin L."/>
            <person name="Chen A."/>
            <person name="Palaniappan K."/>
            <person name="Land M."/>
            <person name="Hauser L."/>
            <person name="Chang Y."/>
            <person name="Jeffries C."/>
            <person name="Brambilla E."/>
            <person name="Kopitz M."/>
            <person name="Rohde M."/>
            <person name="Goker M."/>
            <person name="Tindall B."/>
            <person name="Detter J."/>
            <person name="Woyke T."/>
            <person name="Bristow J."/>
            <person name="Eisen J."/>
            <person name="Markowitz V."/>
            <person name="Hugenholtz P."/>
            <person name="Klenk H."/>
            <person name="Kyrpides N."/>
        </authorList>
    </citation>
    <scope>NUCLEOTIDE SEQUENCE [LARGE SCALE GENOMIC DNA]</scope>
    <source>
        <strain evidence="3">ATCC 43766 / DSM 16922 / JCM 21250 / NBRC 16016 / NCTC 11634 / CL345/78</strain>
    </source>
</reference>
<dbReference type="Gene3D" id="2.60.40.10">
    <property type="entry name" value="Immunoglobulins"/>
    <property type="match status" value="1"/>
</dbReference>
<dbReference type="SUPFAM" id="SSF52833">
    <property type="entry name" value="Thioredoxin-like"/>
    <property type="match status" value="1"/>
</dbReference>
<sequence length="374" mass="41762">MSKISYYFSNFTLLFLMILTLSSCGTEEPIPEETLSLSIHPKTIQVGDEVSFTAQSNLGGDVSDKAIYYVNEQSIEGRTFQPSEAGEYNVHAIFNGIKSKKEKFTATEKPISSFTTKVLVEDYTGTWCGYCPRMVTILRYLTEYSDRIIPIAIHSDGIPADPWRYEFSKQMQSPDNYNANGLPKGKINRIYDLNQFTQTANCPNDPLLYRPQMDEYLNKTSNLGLAINSTLNGQQLDITVKVGFATNSVPDARLVVTLIEDGLKHNQTNYFAGSNAVCDPASNYAEMPRLIPDFPQEHVLLKAYTDIFGDIIPQEEIKEGSVYTRKFSVPLPANVTNANNLSLVAFVLGNGKEVKNRAVINVQRAKVGEDQPFD</sequence>
<dbReference type="OrthoDB" id="1081990at2"/>
<dbReference type="Gene3D" id="3.40.30.10">
    <property type="entry name" value="Glutaredoxin"/>
    <property type="match status" value="1"/>
</dbReference>
<evidence type="ECO:0008006" key="4">
    <source>
        <dbReference type="Google" id="ProtNLM"/>
    </source>
</evidence>
<dbReference type="InterPro" id="IPR036249">
    <property type="entry name" value="Thioredoxin-like_sf"/>
</dbReference>
<protein>
    <recommendedName>
        <fullName evidence="4">Outer membrane protein Omp28</fullName>
    </recommendedName>
</protein>
<keyword evidence="3" id="KW-1185">Reference proteome</keyword>
<evidence type="ECO:0000256" key="1">
    <source>
        <dbReference type="SAM" id="SignalP"/>
    </source>
</evidence>
<feature type="signal peptide" evidence="1">
    <location>
        <begin position="1"/>
        <end position="25"/>
    </location>
</feature>
<organism evidence="2 3">
    <name type="scientific">Weeksella virosa (strain ATCC 43766 / DSM 16922 / JCM 21250 / CCUG 30538 / CDC 9751 / IAM 14551 / NBRC 16016 / NCTC 11634 / CL345/78)</name>
    <dbReference type="NCBI Taxonomy" id="865938"/>
    <lineage>
        <taxon>Bacteria</taxon>
        <taxon>Pseudomonadati</taxon>
        <taxon>Bacteroidota</taxon>
        <taxon>Flavobacteriia</taxon>
        <taxon>Flavobacteriales</taxon>
        <taxon>Weeksellaceae</taxon>
        <taxon>Weeksella</taxon>
    </lineage>
</organism>
<dbReference type="RefSeq" id="WP_013597569.1">
    <property type="nucleotide sequence ID" value="NC_015144.1"/>
</dbReference>
<dbReference type="HOGENOM" id="CLU_798654_0_0_10"/>
<evidence type="ECO:0000313" key="3">
    <source>
        <dbReference type="Proteomes" id="UP000008641"/>
    </source>
</evidence>
<dbReference type="STRING" id="865938.Weevi_0458"/>
<dbReference type="InterPro" id="IPR013783">
    <property type="entry name" value="Ig-like_fold"/>
</dbReference>
<dbReference type="Proteomes" id="UP000008641">
    <property type="component" value="Chromosome"/>
</dbReference>
<feature type="chain" id="PRO_5003254242" description="Outer membrane protein Omp28" evidence="1">
    <location>
        <begin position="26"/>
        <end position="374"/>
    </location>
</feature>
<proteinExistence type="predicted"/>
<dbReference type="PROSITE" id="PS51257">
    <property type="entry name" value="PROKAR_LIPOPROTEIN"/>
    <property type="match status" value="1"/>
</dbReference>
<accession>F0NYX5</accession>
<dbReference type="InterPro" id="IPR021615">
    <property type="entry name" value="Omp28"/>
</dbReference>
<dbReference type="EMBL" id="CP002455">
    <property type="protein sequence ID" value="ADX67177.1"/>
    <property type="molecule type" value="Genomic_DNA"/>
</dbReference>
<dbReference type="Pfam" id="PF11551">
    <property type="entry name" value="Omp28"/>
    <property type="match status" value="1"/>
</dbReference>
<keyword evidence="1" id="KW-0732">Signal</keyword>
<reference evidence="2 3" key="1">
    <citation type="journal article" date="2011" name="Stand. Genomic Sci.">
        <title>Complete genome sequence of Weeksella virosa type strain (9751).</title>
        <authorList>
            <person name="Lang E."/>
            <person name="Teshima H."/>
            <person name="Lucas S."/>
            <person name="Lapidus A."/>
            <person name="Hammon N."/>
            <person name="Deshpande S."/>
            <person name="Nolan M."/>
            <person name="Cheng J.F."/>
            <person name="Pitluck S."/>
            <person name="Liolios K."/>
            <person name="Pagani I."/>
            <person name="Mikhailova N."/>
            <person name="Ivanova N."/>
            <person name="Mavromatis K."/>
            <person name="Pati A."/>
            <person name="Tapia R."/>
            <person name="Han C."/>
            <person name="Goodwin L."/>
            <person name="Chen A."/>
            <person name="Palaniappan K."/>
            <person name="Land M."/>
            <person name="Hauser L."/>
            <person name="Chang Y.J."/>
            <person name="Jeffries C.D."/>
            <person name="Brambilla E.M."/>
            <person name="Kopitz M."/>
            <person name="Rohde M."/>
            <person name="Goker M."/>
            <person name="Tindall B.J."/>
            <person name="Detter J.C."/>
            <person name="Woyke T."/>
            <person name="Bristow J."/>
            <person name="Eisen J.A."/>
            <person name="Markowitz V."/>
            <person name="Hugenholtz P."/>
            <person name="Klenk H.P."/>
            <person name="Kyrpides N.C."/>
        </authorList>
    </citation>
    <scope>NUCLEOTIDE SEQUENCE [LARGE SCALE GENOMIC DNA]</scope>
    <source>
        <strain evidence="3">ATCC 43766 / DSM 16922 / JCM 21250 / NBRC 16016 / NCTC 11634 / CL345/78</strain>
    </source>
</reference>